<reference evidence="4" key="1">
    <citation type="journal article" date="2014" name="Int. J. Syst. Evol. Microbiol.">
        <title>Complete genome sequence of Corynebacterium casei LMG S-19264T (=DSM 44701T), isolated from a smear-ripened cheese.</title>
        <authorList>
            <consortium name="US DOE Joint Genome Institute (JGI-PGF)"/>
            <person name="Walter F."/>
            <person name="Albersmeier A."/>
            <person name="Kalinowski J."/>
            <person name="Ruckert C."/>
        </authorList>
    </citation>
    <scope>NUCLEOTIDE SEQUENCE</scope>
    <source>
        <strain evidence="4">CGMCC 4.7430</strain>
    </source>
</reference>
<dbReference type="GO" id="GO:0003677">
    <property type="term" value="F:DNA binding"/>
    <property type="evidence" value="ECO:0007669"/>
    <property type="project" value="UniProtKB-KW"/>
</dbReference>
<accession>A0A918AAR3</accession>
<evidence type="ECO:0000256" key="2">
    <source>
        <dbReference type="SAM" id="MobiDB-lite"/>
    </source>
</evidence>
<feature type="compositionally biased region" description="Basic and acidic residues" evidence="2">
    <location>
        <begin position="533"/>
        <end position="552"/>
    </location>
</feature>
<dbReference type="Proteomes" id="UP000660745">
    <property type="component" value="Unassembled WGS sequence"/>
</dbReference>
<feature type="compositionally biased region" description="Basic residues" evidence="2">
    <location>
        <begin position="516"/>
        <end position="532"/>
    </location>
</feature>
<feature type="compositionally biased region" description="Basic residues" evidence="2">
    <location>
        <begin position="609"/>
        <end position="619"/>
    </location>
</feature>
<evidence type="ECO:0000259" key="3">
    <source>
        <dbReference type="Pfam" id="PF07282"/>
    </source>
</evidence>
<feature type="region of interest" description="Disordered" evidence="2">
    <location>
        <begin position="514"/>
        <end position="648"/>
    </location>
</feature>
<feature type="compositionally biased region" description="Basic residues" evidence="2">
    <location>
        <begin position="555"/>
        <end position="567"/>
    </location>
</feature>
<proteinExistence type="predicted"/>
<evidence type="ECO:0000256" key="1">
    <source>
        <dbReference type="ARBA" id="ARBA00023125"/>
    </source>
</evidence>
<protein>
    <recommendedName>
        <fullName evidence="3">Cas12f1-like TNB domain-containing protein</fullName>
    </recommendedName>
</protein>
<gene>
    <name evidence="4" type="ORF">GCM10012278_48200</name>
</gene>
<dbReference type="AlphaFoldDB" id="A0A918AAR3"/>
<dbReference type="Pfam" id="PF07282">
    <property type="entry name" value="Cas12f1-like_TNB"/>
    <property type="match status" value="1"/>
</dbReference>
<dbReference type="EMBL" id="BMNK01000008">
    <property type="protein sequence ID" value="GGP10060.1"/>
    <property type="molecule type" value="Genomic_DNA"/>
</dbReference>
<feature type="domain" description="Cas12f1-like TNB" evidence="3">
    <location>
        <begin position="410"/>
        <end position="483"/>
    </location>
</feature>
<organism evidence="4 5">
    <name type="scientific">Nonomuraea glycinis</name>
    <dbReference type="NCBI Taxonomy" id="2047744"/>
    <lineage>
        <taxon>Bacteria</taxon>
        <taxon>Bacillati</taxon>
        <taxon>Actinomycetota</taxon>
        <taxon>Actinomycetes</taxon>
        <taxon>Streptosporangiales</taxon>
        <taxon>Streptosporangiaceae</taxon>
        <taxon>Nonomuraea</taxon>
    </lineage>
</organism>
<evidence type="ECO:0000313" key="5">
    <source>
        <dbReference type="Proteomes" id="UP000660745"/>
    </source>
</evidence>
<keyword evidence="1" id="KW-0238">DNA-binding</keyword>
<dbReference type="InterPro" id="IPR010095">
    <property type="entry name" value="Cas12f1-like_TNB"/>
</dbReference>
<comment type="caution">
    <text evidence="4">The sequence shown here is derived from an EMBL/GenBank/DDBJ whole genome shotgun (WGS) entry which is preliminary data.</text>
</comment>
<sequence length="648" mass="71021">MVVPAGVVVARVGWLTTLTQTLASAVIAERWTEEALDELAGGVGPDGRDLPAKGYKALRRLGWGSRSEPGVYVSDRVRCCADEEAARALRLALHRRTIIEAILKTWPENSRKRTDAEWAALREALPAGVPVAEIRHRTRQVQAIIDGGGAFPLGIIEAEDAPFNAAQILLAAADKQLVTVTRTGERTVELRVQLPSVERPASRRDWAWHVLPVNLPRNVPGDVVKICVPSLRVKDGRVRVDLPFEVEVPFAPASGHVIAAGFDWGLNTLLAATIGRLTPHGRVESDGRPLSYDASVVSAKLHRLRGHREDLAAKRRHYDNLLTGLAGQADGDVRGPELLASRERTDVEHRRVCARIRHLNDALAWNAARWAVDQAGAAGATVIYLEDLATLEARGRRQGNARLSGQVRGRVVDAIRHLAAKTRIAVVTVPARGTSRFCPRCGDGASELMHVLAPDRLTQRGWKWAYCSACGLSCDRDRAAAERIVSRGLLGQQTTFTDRTTGKRAIRAGVDGNVTRVRRPKKATRAIRRARRSGTDLHPRPENRTSRADRSKTGPTRKRQTRMRKMTSSRMPDRRPVPALTFAVGNRPAGQAPQTNRRKPGRTGLVRDFHHRTGFHKARASPVLPLTEYGTGSRHATPPATPNPHGLG</sequence>
<evidence type="ECO:0000313" key="4">
    <source>
        <dbReference type="EMBL" id="GGP10060.1"/>
    </source>
</evidence>
<keyword evidence="5" id="KW-1185">Reference proteome</keyword>
<reference evidence="4" key="2">
    <citation type="submission" date="2020-09" db="EMBL/GenBank/DDBJ databases">
        <authorList>
            <person name="Sun Q."/>
            <person name="Zhou Y."/>
        </authorList>
    </citation>
    <scope>NUCLEOTIDE SEQUENCE</scope>
    <source>
        <strain evidence="4">CGMCC 4.7430</strain>
    </source>
</reference>
<name>A0A918AAR3_9ACTN</name>